<sequence>MFDTLLKLSMLLLTISIVIALYRVIKGPSLSDRILALDSIGYNVIGIVAVLSILLNSHAYLETILLIGILAFLSTVALCKFLERGVAIERSKGNH</sequence>
<dbReference type="Pfam" id="PF04066">
    <property type="entry name" value="MrpF_PhaF"/>
    <property type="match status" value="1"/>
</dbReference>
<gene>
    <name evidence="10" type="ORF">DFP98_12473</name>
</gene>
<keyword evidence="5 9" id="KW-0812">Transmembrane</keyword>
<feature type="transmembrane region" description="Helical" evidence="9">
    <location>
        <begin position="60"/>
        <end position="82"/>
    </location>
</feature>
<keyword evidence="3 8" id="KW-0813">Transport</keyword>
<dbReference type="EMBL" id="QRDZ01000024">
    <property type="protein sequence ID" value="RED64260.1"/>
    <property type="molecule type" value="Genomic_DNA"/>
</dbReference>
<accession>A0A3D9IR43</accession>
<dbReference type="PIRSF" id="PIRSF028784">
    <property type="entry name" value="MrpF"/>
    <property type="match status" value="1"/>
</dbReference>
<evidence type="ECO:0000313" key="11">
    <source>
        <dbReference type="Proteomes" id="UP000256977"/>
    </source>
</evidence>
<evidence type="ECO:0000256" key="4">
    <source>
        <dbReference type="ARBA" id="ARBA00022475"/>
    </source>
</evidence>
<comment type="similarity">
    <text evidence="2 8">Belongs to the CPA3 antiporters (TC 2.A.63) subunit F family.</text>
</comment>
<name>A0A3D9IR43_9BACL</name>
<dbReference type="Proteomes" id="UP000256977">
    <property type="component" value="Unassembled WGS sequence"/>
</dbReference>
<keyword evidence="8" id="KW-0050">Antiport</keyword>
<reference evidence="10 11" key="1">
    <citation type="submission" date="2018-07" db="EMBL/GenBank/DDBJ databases">
        <title>Genomic Encyclopedia of Type Strains, Phase III (KMG-III): the genomes of soil and plant-associated and newly described type strains.</title>
        <authorList>
            <person name="Whitman W."/>
        </authorList>
    </citation>
    <scope>NUCLEOTIDE SEQUENCE [LARGE SCALE GENOMIC DNA]</scope>
    <source>
        <strain evidence="10 11">CECT 7287</strain>
    </source>
</reference>
<dbReference type="InterPro" id="IPR007208">
    <property type="entry name" value="MrpF/PhaF-like"/>
</dbReference>
<keyword evidence="11" id="KW-1185">Reference proteome</keyword>
<evidence type="ECO:0000256" key="8">
    <source>
        <dbReference type="PIRNR" id="PIRNR028784"/>
    </source>
</evidence>
<dbReference type="RefSeq" id="WP_116063502.1">
    <property type="nucleotide sequence ID" value="NZ_QRDZ01000024.1"/>
</dbReference>
<evidence type="ECO:0000256" key="3">
    <source>
        <dbReference type="ARBA" id="ARBA00022448"/>
    </source>
</evidence>
<organism evidence="10 11">
    <name type="scientific">Cohnella phaseoli</name>
    <dbReference type="NCBI Taxonomy" id="456490"/>
    <lineage>
        <taxon>Bacteria</taxon>
        <taxon>Bacillati</taxon>
        <taxon>Bacillota</taxon>
        <taxon>Bacilli</taxon>
        <taxon>Bacillales</taxon>
        <taxon>Paenibacillaceae</taxon>
        <taxon>Cohnella</taxon>
    </lineage>
</organism>
<dbReference type="GO" id="GO:0015385">
    <property type="term" value="F:sodium:proton antiporter activity"/>
    <property type="evidence" value="ECO:0007669"/>
    <property type="project" value="TreeGrafter"/>
</dbReference>
<dbReference type="PANTHER" id="PTHR34702">
    <property type="entry name" value="NA(+)/H(+) ANTIPORTER SUBUNIT F1"/>
    <property type="match status" value="1"/>
</dbReference>
<dbReference type="OrthoDB" id="9799958at2"/>
<evidence type="ECO:0000313" key="10">
    <source>
        <dbReference type="EMBL" id="RED64260.1"/>
    </source>
</evidence>
<keyword evidence="6 9" id="KW-1133">Transmembrane helix</keyword>
<proteinExistence type="inferred from homology"/>
<keyword evidence="4 8" id="KW-1003">Cell membrane</keyword>
<dbReference type="GO" id="GO:0005886">
    <property type="term" value="C:plasma membrane"/>
    <property type="evidence" value="ECO:0007669"/>
    <property type="project" value="UniProtKB-SubCell"/>
</dbReference>
<protein>
    <submittedName>
        <fullName evidence="10">Multisubunit sodium/proton antiporter MrpF subunit</fullName>
    </submittedName>
</protein>
<feature type="transmembrane region" description="Helical" evidence="9">
    <location>
        <begin position="6"/>
        <end position="25"/>
    </location>
</feature>
<comment type="subcellular location">
    <subcellularLocation>
        <location evidence="1 8">Cell membrane</location>
        <topology evidence="1 8">Multi-pass membrane protein</topology>
    </subcellularLocation>
</comment>
<evidence type="ECO:0000256" key="9">
    <source>
        <dbReference type="SAM" id="Phobius"/>
    </source>
</evidence>
<evidence type="ECO:0000256" key="2">
    <source>
        <dbReference type="ARBA" id="ARBA00009212"/>
    </source>
</evidence>
<dbReference type="NCBIfam" id="NF009248">
    <property type="entry name" value="PRK12600.1"/>
    <property type="match status" value="1"/>
</dbReference>
<feature type="transmembrane region" description="Helical" evidence="9">
    <location>
        <begin position="34"/>
        <end position="54"/>
    </location>
</feature>
<dbReference type="AlphaFoldDB" id="A0A3D9IR43"/>
<keyword evidence="8" id="KW-0406">Ion transport</keyword>
<evidence type="ECO:0000256" key="5">
    <source>
        <dbReference type="ARBA" id="ARBA00022692"/>
    </source>
</evidence>
<comment type="caution">
    <text evidence="10">The sequence shown here is derived from an EMBL/GenBank/DDBJ whole genome shotgun (WGS) entry which is preliminary data.</text>
</comment>
<evidence type="ECO:0000256" key="6">
    <source>
        <dbReference type="ARBA" id="ARBA00022989"/>
    </source>
</evidence>
<evidence type="ECO:0000256" key="1">
    <source>
        <dbReference type="ARBA" id="ARBA00004651"/>
    </source>
</evidence>
<dbReference type="PANTHER" id="PTHR34702:SF1">
    <property type="entry name" value="NA(+)_H(+) ANTIPORTER SUBUNIT F"/>
    <property type="match status" value="1"/>
</dbReference>
<keyword evidence="7 8" id="KW-0472">Membrane</keyword>
<evidence type="ECO:0000256" key="7">
    <source>
        <dbReference type="ARBA" id="ARBA00023136"/>
    </source>
</evidence>